<evidence type="ECO:0000256" key="3">
    <source>
        <dbReference type="ARBA" id="ARBA00023136"/>
    </source>
</evidence>
<name>A0ABY4RLM7_9BACL</name>
<accession>A0ABY4RLM7</accession>
<keyword evidence="2 6" id="KW-0732">Signal</keyword>
<keyword evidence="5 7" id="KW-0449">Lipoprotein</keyword>
<evidence type="ECO:0000256" key="5">
    <source>
        <dbReference type="ARBA" id="ARBA00023288"/>
    </source>
</evidence>
<feature type="signal peptide" evidence="6">
    <location>
        <begin position="1"/>
        <end position="19"/>
    </location>
</feature>
<reference evidence="7" key="2">
    <citation type="journal article" date="2021" name="J Anim Sci Technol">
        <title>Complete genome sequence of Paenibacillus konkukensis sp. nov. SK3146 as a potential probiotic strain.</title>
        <authorList>
            <person name="Jung H.I."/>
            <person name="Park S."/>
            <person name="Niu K.M."/>
            <person name="Lee S.W."/>
            <person name="Kothari D."/>
            <person name="Yi K.J."/>
            <person name="Kim S.K."/>
        </authorList>
    </citation>
    <scope>NUCLEOTIDE SEQUENCE</scope>
    <source>
        <strain evidence="7">SK3146</strain>
    </source>
</reference>
<evidence type="ECO:0000256" key="2">
    <source>
        <dbReference type="ARBA" id="ARBA00022729"/>
    </source>
</evidence>
<evidence type="ECO:0000313" key="8">
    <source>
        <dbReference type="Proteomes" id="UP001057134"/>
    </source>
</evidence>
<dbReference type="PANTHER" id="PTHR43649:SF33">
    <property type="entry name" value="POLYGALACTURONAN_RHAMNOGALACTURONAN-BINDING PROTEIN YTCQ"/>
    <property type="match status" value="1"/>
</dbReference>
<reference evidence="7" key="1">
    <citation type="submission" date="2018-02" db="EMBL/GenBank/DDBJ databases">
        <authorList>
            <person name="Kim S.-K."/>
            <person name="Jung H.-I."/>
            <person name="Lee S.-W."/>
        </authorList>
    </citation>
    <scope>NUCLEOTIDE SEQUENCE</scope>
    <source>
        <strain evidence="7">SK3146</strain>
    </source>
</reference>
<dbReference type="PROSITE" id="PS51257">
    <property type="entry name" value="PROKAR_LIPOPROTEIN"/>
    <property type="match status" value="1"/>
</dbReference>
<dbReference type="EMBL" id="CP027059">
    <property type="protein sequence ID" value="UQZ82483.1"/>
    <property type="molecule type" value="Genomic_DNA"/>
</dbReference>
<keyword evidence="8" id="KW-1185">Reference proteome</keyword>
<organism evidence="7 8">
    <name type="scientific">Paenibacillus konkukensis</name>
    <dbReference type="NCBI Taxonomy" id="2020716"/>
    <lineage>
        <taxon>Bacteria</taxon>
        <taxon>Bacillati</taxon>
        <taxon>Bacillota</taxon>
        <taxon>Bacilli</taxon>
        <taxon>Bacillales</taxon>
        <taxon>Paenibacillaceae</taxon>
        <taxon>Paenibacillus</taxon>
    </lineage>
</organism>
<dbReference type="SUPFAM" id="SSF53850">
    <property type="entry name" value="Periplasmic binding protein-like II"/>
    <property type="match status" value="1"/>
</dbReference>
<keyword evidence="1" id="KW-1003">Cell membrane</keyword>
<evidence type="ECO:0000256" key="1">
    <source>
        <dbReference type="ARBA" id="ARBA00022475"/>
    </source>
</evidence>
<dbReference type="Pfam" id="PF01547">
    <property type="entry name" value="SBP_bac_1"/>
    <property type="match status" value="1"/>
</dbReference>
<proteinExistence type="predicted"/>
<evidence type="ECO:0000256" key="4">
    <source>
        <dbReference type="ARBA" id="ARBA00023139"/>
    </source>
</evidence>
<evidence type="ECO:0000313" key="7">
    <source>
        <dbReference type="EMBL" id="UQZ82483.1"/>
    </source>
</evidence>
<keyword evidence="3" id="KW-0472">Membrane</keyword>
<feature type="chain" id="PRO_5047154452" evidence="6">
    <location>
        <begin position="20"/>
        <end position="503"/>
    </location>
</feature>
<dbReference type="InterPro" id="IPR006059">
    <property type="entry name" value="SBP"/>
</dbReference>
<protein>
    <submittedName>
        <fullName evidence="7">Lipoprotein LipO</fullName>
    </submittedName>
</protein>
<evidence type="ECO:0000256" key="6">
    <source>
        <dbReference type="SAM" id="SignalP"/>
    </source>
</evidence>
<gene>
    <name evidence="7" type="primary">lipO_32</name>
    <name evidence="7" type="ORF">SK3146_01640</name>
</gene>
<keyword evidence="4" id="KW-0564">Palmitate</keyword>
<dbReference type="Gene3D" id="3.40.190.10">
    <property type="entry name" value="Periplasmic binding protein-like II"/>
    <property type="match status" value="2"/>
</dbReference>
<dbReference type="PANTHER" id="PTHR43649">
    <property type="entry name" value="ARABINOSE-BINDING PROTEIN-RELATED"/>
    <property type="match status" value="1"/>
</dbReference>
<dbReference type="Proteomes" id="UP001057134">
    <property type="component" value="Chromosome"/>
</dbReference>
<sequence>MRLKGTTKASMLAMLTAAAVTVSGCGSGSGKAESEKKAEAEKIPTFKVMFDYNVDSKGMSLSDNEYIDYLQKKTGVRVELDTPGTAGYLDKLNIMMASGQYPDAFEVNDQDKNKLLQFASDGLLTDITPYLDKYPNLKNAMPKEAWLPVTQNGKIWAIPYNRHDAFNQVIYINKKWLDTLGLQVPHTIDEFYGVMKAFTEQDPDRNGKNDTYGLIGLNDLSYGGRIFQAAFDAETYKYRNNELLPPEVTDEYKKYLTFMSKLVSEKILDPEWATTTGAIFRQKINTGKYGIFNGFWHFASGKEFAPGIMDNYIAIDPPLHEDGTPSAFNYKTTNRHYIAIPNETKNVEALLKFMDWALSPEGTRYSYLGIEGKDYTENNGNYVKTADPANLHWAFSLIKHGQLTDDVKKYMQTQYSDNVIANLTMANKIGKLDKVAAALPYNPELAAYGLPKIAQEYTAKTILGNQKVETSWDDFVKKYRSSGGDKAIKQYTEWYQKEGSSLK</sequence>
<dbReference type="InterPro" id="IPR050490">
    <property type="entry name" value="Bact_solute-bd_prot1"/>
</dbReference>